<evidence type="ECO:0000313" key="6">
    <source>
        <dbReference type="EMBL" id="CAG8065228.1"/>
    </source>
</evidence>
<dbReference type="GO" id="GO:0004301">
    <property type="term" value="F:epoxide hydrolase activity"/>
    <property type="evidence" value="ECO:0007669"/>
    <property type="project" value="TreeGrafter"/>
</dbReference>
<dbReference type="GO" id="GO:0097176">
    <property type="term" value="P:epoxide metabolic process"/>
    <property type="evidence" value="ECO:0007669"/>
    <property type="project" value="TreeGrafter"/>
</dbReference>
<dbReference type="Gene3D" id="3.40.50.1820">
    <property type="entry name" value="alpha/beta hydrolase"/>
    <property type="match status" value="1"/>
</dbReference>
<dbReference type="InterPro" id="IPR000639">
    <property type="entry name" value="Epox_hydrolase-like"/>
</dbReference>
<dbReference type="PIRSF" id="PIRSF001112">
    <property type="entry name" value="Epoxide_hydrolase"/>
    <property type="match status" value="1"/>
</dbReference>
<dbReference type="PANTHER" id="PTHR21661">
    <property type="entry name" value="EPOXIDE HYDROLASE 1-RELATED"/>
    <property type="match status" value="1"/>
</dbReference>
<evidence type="ECO:0000256" key="2">
    <source>
        <dbReference type="ARBA" id="ARBA00022797"/>
    </source>
</evidence>
<protein>
    <recommendedName>
        <fullName evidence="5">Epoxide hydrolase N-terminal domain-containing protein</fullName>
    </recommendedName>
</protein>
<dbReference type="AlphaFoldDB" id="A0A9W4HMT5"/>
<name>A0A9W4HMT5_PENOL</name>
<dbReference type="GO" id="GO:0017000">
    <property type="term" value="P:antibiotic biosynthetic process"/>
    <property type="evidence" value="ECO:0007669"/>
    <property type="project" value="UniProtKB-ARBA"/>
</dbReference>
<feature type="active site" description="Proton donor" evidence="4">
    <location>
        <position position="316"/>
    </location>
</feature>
<dbReference type="EMBL" id="CAJVOS010000017">
    <property type="protein sequence ID" value="CAG8065228.1"/>
    <property type="molecule type" value="Genomic_DNA"/>
</dbReference>
<feature type="active site" description="Proton acceptor" evidence="4">
    <location>
        <position position="396"/>
    </location>
</feature>
<keyword evidence="2" id="KW-0058">Aromatic hydrocarbons catabolism</keyword>
<keyword evidence="7" id="KW-1185">Reference proteome</keyword>
<reference evidence="6" key="1">
    <citation type="submission" date="2021-07" db="EMBL/GenBank/DDBJ databases">
        <authorList>
            <person name="Branca A.L. A."/>
        </authorList>
    </citation>
    <scope>NUCLEOTIDE SEQUENCE</scope>
</reference>
<dbReference type="InterPro" id="IPR010497">
    <property type="entry name" value="Epoxide_hydro_N"/>
</dbReference>
<organism evidence="6 7">
    <name type="scientific">Penicillium olsonii</name>
    <dbReference type="NCBI Taxonomy" id="99116"/>
    <lineage>
        <taxon>Eukaryota</taxon>
        <taxon>Fungi</taxon>
        <taxon>Dikarya</taxon>
        <taxon>Ascomycota</taxon>
        <taxon>Pezizomycotina</taxon>
        <taxon>Eurotiomycetes</taxon>
        <taxon>Eurotiomycetidae</taxon>
        <taxon>Eurotiales</taxon>
        <taxon>Aspergillaceae</taxon>
        <taxon>Penicillium</taxon>
    </lineage>
</organism>
<sequence>MASVAPYKIHVPDEKLQQLRHKLDHATFPDELDASGWDMGVPLDEVKRLVAIWRDQFDWRIQEARLNHDLKQISVQIAVDGFGNLDMHAVHHKSGNSKAIPLLFIHGWPGSFLEATKLIPLLTENEGNGPVFDVVAPSLPNFGFSQGVKTVCFNLQHTILYLPRSEGVRASTVCRVLVQGGDWGSMIARTISQFYPQHVQAIHLNFIPVIPPYPWRSPYQFCKSLISVPFSAKDRSLIAQTVGYFTRDNAYMKQQETRPQTLGYGLHDSPVGLLAWICDKMHSWSDDYHWTDEEILTWVSVYYFSTAGPTASARIYFEASAPKRELGESTMDDGSSKIQTPDLRYMSLEQVLGARAPSKVLFAVAQFRKELIMFPMSWHRSIGNVVQEHEYNSGGHFAAWEVPNLLAADIKQFLGKAGPAFGIVADRNGY</sequence>
<comment type="caution">
    <text evidence="6">The sequence shown here is derived from an EMBL/GenBank/DDBJ whole genome shotgun (WGS) entry which is preliminary data.</text>
</comment>
<dbReference type="SUPFAM" id="SSF53474">
    <property type="entry name" value="alpha/beta-Hydrolases"/>
    <property type="match status" value="1"/>
</dbReference>
<proteinExistence type="inferred from homology"/>
<feature type="active site" description="Nucleophile" evidence="4">
    <location>
        <position position="182"/>
    </location>
</feature>
<dbReference type="Pfam" id="PF06441">
    <property type="entry name" value="EHN"/>
    <property type="match status" value="1"/>
</dbReference>
<evidence type="ECO:0000313" key="7">
    <source>
        <dbReference type="Proteomes" id="UP001153618"/>
    </source>
</evidence>
<keyword evidence="3" id="KW-0378">Hydrolase</keyword>
<dbReference type="OrthoDB" id="7130006at2759"/>
<dbReference type="InterPro" id="IPR016292">
    <property type="entry name" value="Epoxide_hydrolase"/>
</dbReference>
<dbReference type="Proteomes" id="UP001153618">
    <property type="component" value="Unassembled WGS sequence"/>
</dbReference>
<dbReference type="GO" id="GO:0072330">
    <property type="term" value="P:monocarboxylic acid biosynthetic process"/>
    <property type="evidence" value="ECO:0007669"/>
    <property type="project" value="UniProtKB-ARBA"/>
</dbReference>
<dbReference type="PANTHER" id="PTHR21661:SF35">
    <property type="entry name" value="EPOXIDE HYDROLASE"/>
    <property type="match status" value="1"/>
</dbReference>
<dbReference type="PRINTS" id="PR00412">
    <property type="entry name" value="EPOXHYDRLASE"/>
</dbReference>
<gene>
    <name evidence="6" type="ORF">POLS_LOCUS3662</name>
</gene>
<comment type="similarity">
    <text evidence="1">Belongs to the peptidase S33 family.</text>
</comment>
<evidence type="ECO:0000256" key="3">
    <source>
        <dbReference type="ARBA" id="ARBA00022801"/>
    </source>
</evidence>
<evidence type="ECO:0000259" key="5">
    <source>
        <dbReference type="Pfam" id="PF06441"/>
    </source>
</evidence>
<evidence type="ECO:0000256" key="4">
    <source>
        <dbReference type="PIRSR" id="PIRSR001112-1"/>
    </source>
</evidence>
<feature type="domain" description="Epoxide hydrolase N-terminal" evidence="5">
    <location>
        <begin position="5"/>
        <end position="114"/>
    </location>
</feature>
<accession>A0A9W4HMT5</accession>
<evidence type="ECO:0000256" key="1">
    <source>
        <dbReference type="ARBA" id="ARBA00010088"/>
    </source>
</evidence>
<dbReference type="InterPro" id="IPR029058">
    <property type="entry name" value="AB_hydrolase_fold"/>
</dbReference>